<dbReference type="Proteomes" id="UP000237968">
    <property type="component" value="Unassembled WGS sequence"/>
</dbReference>
<evidence type="ECO:0000256" key="1">
    <source>
        <dbReference type="SAM" id="MobiDB-lite"/>
    </source>
</evidence>
<organism evidence="2 3">
    <name type="scientific">Enhygromyxa salina</name>
    <dbReference type="NCBI Taxonomy" id="215803"/>
    <lineage>
        <taxon>Bacteria</taxon>
        <taxon>Pseudomonadati</taxon>
        <taxon>Myxococcota</taxon>
        <taxon>Polyangia</taxon>
        <taxon>Nannocystales</taxon>
        <taxon>Nannocystaceae</taxon>
        <taxon>Enhygromyxa</taxon>
    </lineage>
</organism>
<reference evidence="2 3" key="1">
    <citation type="submission" date="2018-03" db="EMBL/GenBank/DDBJ databases">
        <title>Draft Genome Sequences of the Obligatory Marine Myxobacteria Enhygromyxa salina SWB005.</title>
        <authorList>
            <person name="Poehlein A."/>
            <person name="Moghaddam J.A."/>
            <person name="Harms H."/>
            <person name="Alanjari M."/>
            <person name="Koenig G.M."/>
            <person name="Daniel R."/>
            <person name="Schaeberle T.F."/>
        </authorList>
    </citation>
    <scope>NUCLEOTIDE SEQUENCE [LARGE SCALE GENOMIC DNA]</scope>
    <source>
        <strain evidence="2 3">SWB005</strain>
    </source>
</reference>
<protein>
    <submittedName>
        <fullName evidence="2">Uncharacterized protein</fullName>
    </submittedName>
</protein>
<keyword evidence="3" id="KW-1185">Reference proteome</keyword>
<evidence type="ECO:0000313" key="3">
    <source>
        <dbReference type="Proteomes" id="UP000237968"/>
    </source>
</evidence>
<proteinExistence type="predicted"/>
<feature type="region of interest" description="Disordered" evidence="1">
    <location>
        <begin position="31"/>
        <end position="64"/>
    </location>
</feature>
<gene>
    <name evidence="2" type="ORF">ENSA5_67150</name>
</gene>
<dbReference type="AlphaFoldDB" id="A0A2S9XBG2"/>
<evidence type="ECO:0000313" key="2">
    <source>
        <dbReference type="EMBL" id="PRP90193.1"/>
    </source>
</evidence>
<dbReference type="EMBL" id="PVNK01000292">
    <property type="protein sequence ID" value="PRP90193.1"/>
    <property type="molecule type" value="Genomic_DNA"/>
</dbReference>
<sequence length="64" mass="6943">MFLMDSPNRIRVKIWGTARFVEGDAALLERARDPDDPARAAGPDVRASSVGPPRHTAEELEGLG</sequence>
<name>A0A2S9XBG2_9BACT</name>
<comment type="caution">
    <text evidence="2">The sequence shown here is derived from an EMBL/GenBank/DDBJ whole genome shotgun (WGS) entry which is preliminary data.</text>
</comment>
<accession>A0A2S9XBG2</accession>